<feature type="compositionally biased region" description="Low complexity" evidence="1">
    <location>
        <begin position="79"/>
        <end position="91"/>
    </location>
</feature>
<dbReference type="eggNOG" id="ENOG502R6VZ">
    <property type="taxonomic scope" value="Eukaryota"/>
</dbReference>
<evidence type="ECO:0008006" key="4">
    <source>
        <dbReference type="Google" id="ProtNLM"/>
    </source>
</evidence>
<dbReference type="EMBL" id="ANFO01000607">
    <property type="protein sequence ID" value="KGQ08155.1"/>
    <property type="molecule type" value="Genomic_DNA"/>
</dbReference>
<reference evidence="2 3" key="1">
    <citation type="submission" date="2012-10" db="EMBL/GenBank/DDBJ databases">
        <title>Genome sequencing and analysis of entomopathogenic fungi Beauveria bassiana D1-5.</title>
        <authorList>
            <person name="Li Q."/>
            <person name="Wang L."/>
            <person name="Zhang Z."/>
            <person name="Wang Q."/>
            <person name="Ren J."/>
            <person name="Wang M."/>
            <person name="Xu W."/>
            <person name="Wang J."/>
            <person name="Lu Y."/>
            <person name="Du Q."/>
            <person name="Sun Z."/>
        </authorList>
    </citation>
    <scope>NUCLEOTIDE SEQUENCE [LARGE SCALE GENOMIC DNA]</scope>
    <source>
        <strain evidence="2 3">D1-5</strain>
    </source>
</reference>
<dbReference type="AlphaFoldDB" id="A0A0A2VPV2"/>
<accession>A0A0A2VPV2</accession>
<feature type="compositionally biased region" description="Basic residues" evidence="1">
    <location>
        <begin position="128"/>
        <end position="138"/>
    </location>
</feature>
<gene>
    <name evidence="2" type="ORF">BBAD15_g6535</name>
</gene>
<dbReference type="STRING" id="1245745.A0A0A2VPV2"/>
<dbReference type="Proteomes" id="UP000030106">
    <property type="component" value="Unassembled WGS sequence"/>
</dbReference>
<name>A0A0A2VPV2_BEABA</name>
<sequence length="568" mass="62551">MSSLVSDVAFDFTLADSPASLDRPLTPPQDFCIHQNYYFDTSFLDIPQHSRHARSSSKASSVYSVVSAVESIADSVCTRMTTPPRATPPVRQHGPLLLPKIRPQDQQVSNPVVLAPRSQTMTPPPQRKVSKKQKRATHPRSQTKSEAITDMAMSRLAFSRPAKEQDVLCSPLCLPRDLDSRRSSTYSTVDATVVDGYGFPPYHPLSFMPEDYSMPQDYSYHFAARSTSPLSMASTPEPTATLSLMSFLTSPSPAASLVRTVSYPIRDPNTKYFWWDARNIRQWSAFSMSAIMALPGASGLLSTPVPAPLLPEPTFSARHPETEASLHAIYASYYVPKLNSALSISSNQPLQLSVPNRIPANMNEPLFVGNVTGDSSTAAAMFGGKPTARVVGIVRSFDRFNTAMRVEGNIKRVEYLRGLAAIHHAMREHSCRYGFILTEIELVLVRNGKDEVPNFGELDVASIPLNTAADDCDLSQVQPESPPLTACLALWGLCQIASDSTCGHAPYKTEIGAPVEGTRRKALKRDDWIPQPQLAEKREAKRARGWTWPEDAVGRRELGKRGVKYAAM</sequence>
<dbReference type="OrthoDB" id="5300765at2759"/>
<evidence type="ECO:0000313" key="2">
    <source>
        <dbReference type="EMBL" id="KGQ08155.1"/>
    </source>
</evidence>
<organism evidence="2 3">
    <name type="scientific">Beauveria bassiana D1-5</name>
    <dbReference type="NCBI Taxonomy" id="1245745"/>
    <lineage>
        <taxon>Eukaryota</taxon>
        <taxon>Fungi</taxon>
        <taxon>Dikarya</taxon>
        <taxon>Ascomycota</taxon>
        <taxon>Pezizomycotina</taxon>
        <taxon>Sordariomycetes</taxon>
        <taxon>Hypocreomycetidae</taxon>
        <taxon>Hypocreales</taxon>
        <taxon>Cordycipitaceae</taxon>
        <taxon>Beauveria</taxon>
    </lineage>
</organism>
<proteinExistence type="predicted"/>
<evidence type="ECO:0000256" key="1">
    <source>
        <dbReference type="SAM" id="MobiDB-lite"/>
    </source>
</evidence>
<feature type="region of interest" description="Disordered" evidence="1">
    <location>
        <begin position="79"/>
        <end position="145"/>
    </location>
</feature>
<dbReference type="HOGENOM" id="CLU_020422_0_0_1"/>
<evidence type="ECO:0000313" key="3">
    <source>
        <dbReference type="Proteomes" id="UP000030106"/>
    </source>
</evidence>
<protein>
    <recommendedName>
        <fullName evidence="4">Sialidase</fullName>
    </recommendedName>
</protein>
<comment type="caution">
    <text evidence="2">The sequence shown here is derived from an EMBL/GenBank/DDBJ whole genome shotgun (WGS) entry which is preliminary data.</text>
</comment>